<protein>
    <submittedName>
        <fullName evidence="1">Uncharacterized protein</fullName>
    </submittedName>
</protein>
<gene>
    <name evidence="1" type="ORF">FIBSPDRAFT_1055350</name>
</gene>
<evidence type="ECO:0000313" key="1">
    <source>
        <dbReference type="EMBL" id="KZP03330.1"/>
    </source>
</evidence>
<sequence>MQRIALEGPRKPMDASVLRRIVFKLRTPGRFIHMLLLPKCFDGDAHVECLKDIIKIEEAGDKWPNTPHALNKFLPLG</sequence>
<name>A0A167TVP0_9AGAM</name>
<evidence type="ECO:0000313" key="2">
    <source>
        <dbReference type="Proteomes" id="UP000076532"/>
    </source>
</evidence>
<dbReference type="AlphaFoldDB" id="A0A167TVP0"/>
<organism evidence="1 2">
    <name type="scientific">Athelia psychrophila</name>
    <dbReference type="NCBI Taxonomy" id="1759441"/>
    <lineage>
        <taxon>Eukaryota</taxon>
        <taxon>Fungi</taxon>
        <taxon>Dikarya</taxon>
        <taxon>Basidiomycota</taxon>
        <taxon>Agaricomycotina</taxon>
        <taxon>Agaricomycetes</taxon>
        <taxon>Agaricomycetidae</taxon>
        <taxon>Atheliales</taxon>
        <taxon>Atheliaceae</taxon>
        <taxon>Athelia</taxon>
    </lineage>
</organism>
<reference evidence="1 2" key="1">
    <citation type="journal article" date="2016" name="Mol. Biol. Evol.">
        <title>Comparative Genomics of Early-Diverging Mushroom-Forming Fungi Provides Insights into the Origins of Lignocellulose Decay Capabilities.</title>
        <authorList>
            <person name="Nagy L.G."/>
            <person name="Riley R."/>
            <person name="Tritt A."/>
            <person name="Adam C."/>
            <person name="Daum C."/>
            <person name="Floudas D."/>
            <person name="Sun H."/>
            <person name="Yadav J.S."/>
            <person name="Pangilinan J."/>
            <person name="Larsson K.H."/>
            <person name="Matsuura K."/>
            <person name="Barry K."/>
            <person name="Labutti K."/>
            <person name="Kuo R."/>
            <person name="Ohm R.A."/>
            <person name="Bhattacharya S.S."/>
            <person name="Shirouzu T."/>
            <person name="Yoshinaga Y."/>
            <person name="Martin F.M."/>
            <person name="Grigoriev I.V."/>
            <person name="Hibbett D.S."/>
        </authorList>
    </citation>
    <scope>NUCLEOTIDE SEQUENCE [LARGE SCALE GENOMIC DNA]</scope>
    <source>
        <strain evidence="1 2">CBS 109695</strain>
    </source>
</reference>
<proteinExistence type="predicted"/>
<dbReference type="EMBL" id="KV418097">
    <property type="protein sequence ID" value="KZP03330.1"/>
    <property type="molecule type" value="Genomic_DNA"/>
</dbReference>
<dbReference type="Proteomes" id="UP000076532">
    <property type="component" value="Unassembled WGS sequence"/>
</dbReference>
<keyword evidence="2" id="KW-1185">Reference proteome</keyword>
<accession>A0A167TVP0</accession>